<dbReference type="InterPro" id="IPR000092">
    <property type="entry name" value="Polyprenyl_synt"/>
</dbReference>
<reference evidence="6" key="1">
    <citation type="submission" date="2018-05" db="EMBL/GenBank/DDBJ databases">
        <authorList>
            <person name="Lanie J.A."/>
            <person name="Ng W.-L."/>
            <person name="Kazmierczak K.M."/>
            <person name="Andrzejewski T.M."/>
            <person name="Davidsen T.M."/>
            <person name="Wayne K.J."/>
            <person name="Tettelin H."/>
            <person name="Glass J.I."/>
            <person name="Rusch D."/>
            <person name="Podicherti R."/>
            <person name="Tsui H.-C.T."/>
            <person name="Winkler M.E."/>
        </authorList>
    </citation>
    <scope>NUCLEOTIDE SEQUENCE</scope>
</reference>
<dbReference type="CDD" id="cd00685">
    <property type="entry name" value="Trans_IPPS_HT"/>
    <property type="match status" value="1"/>
</dbReference>
<dbReference type="PROSITE" id="PS00444">
    <property type="entry name" value="POLYPRENYL_SYNTHASE_2"/>
    <property type="match status" value="1"/>
</dbReference>
<organism evidence="6">
    <name type="scientific">marine metagenome</name>
    <dbReference type="NCBI Taxonomy" id="408172"/>
    <lineage>
        <taxon>unclassified sequences</taxon>
        <taxon>metagenomes</taxon>
        <taxon>ecological metagenomes</taxon>
    </lineage>
</organism>
<dbReference type="SFLD" id="SFLDG01017">
    <property type="entry name" value="Polyprenyl_Transferase_Like"/>
    <property type="match status" value="1"/>
</dbReference>
<evidence type="ECO:0000256" key="5">
    <source>
        <dbReference type="ARBA" id="ARBA00023229"/>
    </source>
</evidence>
<dbReference type="Pfam" id="PF00348">
    <property type="entry name" value="polyprenyl_synt"/>
    <property type="match status" value="1"/>
</dbReference>
<name>A0A382KH95_9ZZZZ</name>
<dbReference type="GO" id="GO:0008299">
    <property type="term" value="P:isoprenoid biosynthetic process"/>
    <property type="evidence" value="ECO:0007669"/>
    <property type="project" value="UniProtKB-KW"/>
</dbReference>
<evidence type="ECO:0000256" key="4">
    <source>
        <dbReference type="ARBA" id="ARBA00022842"/>
    </source>
</evidence>
<proteinExistence type="predicted"/>
<feature type="non-terminal residue" evidence="6">
    <location>
        <position position="210"/>
    </location>
</feature>
<evidence type="ECO:0000256" key="1">
    <source>
        <dbReference type="ARBA" id="ARBA00001946"/>
    </source>
</evidence>
<dbReference type="GO" id="GO:0046872">
    <property type="term" value="F:metal ion binding"/>
    <property type="evidence" value="ECO:0007669"/>
    <property type="project" value="UniProtKB-KW"/>
</dbReference>
<comment type="cofactor">
    <cofactor evidence="1">
        <name>Mg(2+)</name>
        <dbReference type="ChEBI" id="CHEBI:18420"/>
    </cofactor>
</comment>
<evidence type="ECO:0000313" key="6">
    <source>
        <dbReference type="EMBL" id="SVC24344.1"/>
    </source>
</evidence>
<keyword evidence="4" id="KW-0460">Magnesium</keyword>
<keyword evidence="3" id="KW-0479">Metal-binding</keyword>
<dbReference type="SUPFAM" id="SSF48576">
    <property type="entry name" value="Terpenoid synthases"/>
    <property type="match status" value="1"/>
</dbReference>
<dbReference type="AlphaFoldDB" id="A0A382KH95"/>
<dbReference type="InterPro" id="IPR033749">
    <property type="entry name" value="Polyprenyl_synt_CS"/>
</dbReference>
<keyword evidence="2" id="KW-0808">Transferase</keyword>
<dbReference type="PANTHER" id="PTHR43281">
    <property type="entry name" value="FARNESYL DIPHOSPHATE SYNTHASE"/>
    <property type="match status" value="1"/>
</dbReference>
<gene>
    <name evidence="6" type="ORF">METZ01_LOCUS277198</name>
</gene>
<sequence length="210" mass="23082">MSYSVLAGGKRFRPILTYTTASLYDIDLVQADACACAIELIHIYSLIHDDLPAMDDDDMRHNQPSSHVVFGEAQAILAGDGLQALAFEVLSRDELIEPAIRIELLKLLAISAYEMADGQSIDLSVVLKKVDIELLNNMYKKKTGSLISCAVTFGALLNNNIDPKDRNILDSYSNNIGMAYQIQDDVLDVSSSEEVLGKRQNSDSVKDKPT</sequence>
<evidence type="ECO:0000256" key="2">
    <source>
        <dbReference type="ARBA" id="ARBA00022679"/>
    </source>
</evidence>
<evidence type="ECO:0000256" key="3">
    <source>
        <dbReference type="ARBA" id="ARBA00022723"/>
    </source>
</evidence>
<accession>A0A382KH95</accession>
<dbReference type="SFLD" id="SFLDS00005">
    <property type="entry name" value="Isoprenoid_Synthase_Type_I"/>
    <property type="match status" value="1"/>
</dbReference>
<dbReference type="GO" id="GO:0004659">
    <property type="term" value="F:prenyltransferase activity"/>
    <property type="evidence" value="ECO:0007669"/>
    <property type="project" value="InterPro"/>
</dbReference>
<dbReference type="InterPro" id="IPR008949">
    <property type="entry name" value="Isoprenoid_synthase_dom_sf"/>
</dbReference>
<dbReference type="EMBL" id="UINC01080936">
    <property type="protein sequence ID" value="SVC24344.1"/>
    <property type="molecule type" value="Genomic_DNA"/>
</dbReference>
<protein>
    <recommendedName>
        <fullName evidence="7">Polyprenyl synthetase</fullName>
    </recommendedName>
</protein>
<dbReference type="Gene3D" id="1.10.600.10">
    <property type="entry name" value="Farnesyl Diphosphate Synthase"/>
    <property type="match status" value="1"/>
</dbReference>
<dbReference type="PANTHER" id="PTHR43281:SF1">
    <property type="entry name" value="FARNESYL DIPHOSPHATE SYNTHASE"/>
    <property type="match status" value="1"/>
</dbReference>
<keyword evidence="5" id="KW-0414">Isoprene biosynthesis</keyword>
<evidence type="ECO:0008006" key="7">
    <source>
        <dbReference type="Google" id="ProtNLM"/>
    </source>
</evidence>